<dbReference type="RefSeq" id="WP_054967497.1">
    <property type="nucleotide sequence ID" value="NZ_LJCO01000008.1"/>
</dbReference>
<dbReference type="SUPFAM" id="SSF48239">
    <property type="entry name" value="Terpenoid cyclases/Protein prenyltransferases"/>
    <property type="match status" value="2"/>
</dbReference>
<evidence type="ECO:0008006" key="8">
    <source>
        <dbReference type="Google" id="ProtNLM"/>
    </source>
</evidence>
<comment type="caution">
    <text evidence="6">The sequence shown here is derived from an EMBL/GenBank/DDBJ whole genome shotgun (WGS) entry which is preliminary data.</text>
</comment>
<dbReference type="GO" id="GO:0005811">
    <property type="term" value="C:lipid droplet"/>
    <property type="evidence" value="ECO:0007669"/>
    <property type="project" value="InterPro"/>
</dbReference>
<evidence type="ECO:0000313" key="7">
    <source>
        <dbReference type="Proteomes" id="UP000050482"/>
    </source>
</evidence>
<dbReference type="Gene3D" id="1.50.10.20">
    <property type="match status" value="2"/>
</dbReference>
<dbReference type="InterPro" id="IPR032696">
    <property type="entry name" value="SQ_cyclase_C"/>
</dbReference>
<keyword evidence="7" id="KW-1185">Reference proteome</keyword>
<name>A0A0N8PPZ5_9BACL</name>
<dbReference type="PATRIC" id="fig|471514.4.peg.414"/>
<feature type="domain" description="Squalene cyclase C-terminal" evidence="4">
    <location>
        <begin position="304"/>
        <end position="623"/>
    </location>
</feature>
<dbReference type="Pfam" id="PF13249">
    <property type="entry name" value="SQHop_cyclase_N"/>
    <property type="match status" value="1"/>
</dbReference>
<keyword evidence="3" id="KW-0677">Repeat</keyword>
<dbReference type="GO" id="GO:0016866">
    <property type="term" value="F:intramolecular transferase activity"/>
    <property type="evidence" value="ECO:0007669"/>
    <property type="project" value="InterPro"/>
</dbReference>
<dbReference type="UniPathway" id="UPA00337"/>
<dbReference type="PANTHER" id="PTHR11764:SF20">
    <property type="entry name" value="LANOSTEROL SYNTHASE"/>
    <property type="match status" value="1"/>
</dbReference>
<proteinExistence type="inferred from homology"/>
<dbReference type="Proteomes" id="UP000050482">
    <property type="component" value="Unassembled WGS sequence"/>
</dbReference>
<evidence type="ECO:0000256" key="2">
    <source>
        <dbReference type="ARBA" id="ARBA00009755"/>
    </source>
</evidence>
<dbReference type="STRING" id="471514.AN477_02010"/>
<dbReference type="GO" id="GO:0016104">
    <property type="term" value="P:triterpenoid biosynthetic process"/>
    <property type="evidence" value="ECO:0007669"/>
    <property type="project" value="InterPro"/>
</dbReference>
<comment type="pathway">
    <text evidence="1">Secondary metabolite biosynthesis; hopanoid biosynthesis.</text>
</comment>
<comment type="similarity">
    <text evidence="2">Belongs to the terpene cyclase/mutase family.</text>
</comment>
<dbReference type="InterPro" id="IPR018333">
    <property type="entry name" value="Squalene_cyclase"/>
</dbReference>
<organism evidence="6 7">
    <name type="scientific">Alicyclobacillus ferrooxydans</name>
    <dbReference type="NCBI Taxonomy" id="471514"/>
    <lineage>
        <taxon>Bacteria</taxon>
        <taxon>Bacillati</taxon>
        <taxon>Bacillota</taxon>
        <taxon>Bacilli</taxon>
        <taxon>Bacillales</taxon>
        <taxon>Alicyclobacillaceae</taxon>
        <taxon>Alicyclobacillus</taxon>
    </lineage>
</organism>
<dbReference type="SFLD" id="SFLDG01016">
    <property type="entry name" value="Prenyltransferase_Like_2"/>
    <property type="match status" value="1"/>
</dbReference>
<reference evidence="6 7" key="1">
    <citation type="submission" date="2015-09" db="EMBL/GenBank/DDBJ databases">
        <title>Draft genome sequence of Alicyclobacillus ferrooxydans DSM 22381.</title>
        <authorList>
            <person name="Hemp J."/>
        </authorList>
    </citation>
    <scope>NUCLEOTIDE SEQUENCE [LARGE SCALE GENOMIC DNA]</scope>
    <source>
        <strain evidence="6 7">TC-34</strain>
    </source>
</reference>
<dbReference type="Pfam" id="PF13243">
    <property type="entry name" value="SQHop_cyclase_C"/>
    <property type="match status" value="1"/>
</dbReference>
<accession>A0A0N8PPZ5</accession>
<evidence type="ECO:0000313" key="6">
    <source>
        <dbReference type="EMBL" id="KPV45701.1"/>
    </source>
</evidence>
<dbReference type="OrthoDB" id="9758578at2"/>
<feature type="domain" description="Squalene cyclase N-terminal" evidence="5">
    <location>
        <begin position="19"/>
        <end position="287"/>
    </location>
</feature>
<dbReference type="EMBL" id="LJCO01000008">
    <property type="protein sequence ID" value="KPV45701.1"/>
    <property type="molecule type" value="Genomic_DNA"/>
</dbReference>
<dbReference type="NCBIfam" id="TIGR01787">
    <property type="entry name" value="squalene_cyclas"/>
    <property type="match status" value="1"/>
</dbReference>
<evidence type="ECO:0000259" key="5">
    <source>
        <dbReference type="Pfam" id="PF13249"/>
    </source>
</evidence>
<sequence length="648" mass="74343">MQGFSTETRLEKDALEHTIHKAVQRLMESQDKGGFWAECFDTGVMPDAQTVVYLHLLGVNDTEWTDPLLERILSNQRENGAWGVYPGDEGDLSTSVECYYALQLYGRWDNHTEKKSLAKHFILRNGGLKRCRNLTKILLAIGDEIPWSWLPSPRLYLLLFSDWSPLSIWDIVTFTRLHIPPMLALSTFEYVEHSNEAPILRELVPEAQQRNLRFLSRGCFGRRPTSNMLHRLFRCLKWMLEKREEDGTAAGYHSSTFLIIFALRALGYEKNHPEIQALLHAMRKSLFVDPETGYAHQQTCDAHVWNTALSVKALQASRMMPQPSAVRKAIRYLVSKQHRTVGEWVIKNSSPPGGWAFSSNNTTHPDIDDTVACLEVLFPFRLEHEQVWQKGVHWLMGMQNKDGGWSAFEKDCNKRWLEWIPANDMRRAMYDPSTPDITARVVEFLIHHQVLPLDDSKINRAIRWLRKHQEPDGSWFGRWGTTYIYGTWCAIKALTAAEVSSGDETMRKAKEWLLGVQRVDGSFGESCQSDLQGRFVPLNKGLPTQTAWGLDALLHLYQMEESHREQRRLQRACRKAADWLLAQADNGAWREDVPTGSAFPGALHIRYHIYPKVWPIMALSHYRSVESLLAVKGGETDAGSEASEYVPW</sequence>
<protein>
    <recommendedName>
        <fullName evidence="8">Squalene-hopene cyclase</fullName>
    </recommendedName>
</protein>
<dbReference type="InterPro" id="IPR008930">
    <property type="entry name" value="Terpenoid_cyclase/PrenylTrfase"/>
</dbReference>
<evidence type="ECO:0000259" key="4">
    <source>
        <dbReference type="Pfam" id="PF13243"/>
    </source>
</evidence>
<evidence type="ECO:0000256" key="3">
    <source>
        <dbReference type="ARBA" id="ARBA00022737"/>
    </source>
</evidence>
<dbReference type="InterPro" id="IPR032697">
    <property type="entry name" value="SQ_cyclase_N"/>
</dbReference>
<dbReference type="PANTHER" id="PTHR11764">
    <property type="entry name" value="TERPENE CYCLASE/MUTASE FAMILY MEMBER"/>
    <property type="match status" value="1"/>
</dbReference>
<evidence type="ECO:0000256" key="1">
    <source>
        <dbReference type="ARBA" id="ARBA00004999"/>
    </source>
</evidence>
<dbReference type="AlphaFoldDB" id="A0A0N8PPZ5"/>
<gene>
    <name evidence="6" type="ORF">AN477_02010</name>
</gene>